<reference evidence="4 7" key="3">
    <citation type="submission" date="2017-03" db="EMBL/GenBank/DDBJ databases">
        <title>Whole genome sequences of fourteen strains of Bradyrhizobium canariense and one strain of Bradyrhizobium japonicum isolated from Lupinus (Papilionoideae: Genisteae) species in Algeria.</title>
        <authorList>
            <person name="Crovadore J."/>
            <person name="Chekireb D."/>
            <person name="Brachmann A."/>
            <person name="Chablais R."/>
            <person name="Cochard B."/>
            <person name="Lefort F."/>
        </authorList>
    </citation>
    <scope>NUCLEOTIDE SEQUENCE [LARGE SCALE GENOMIC DNA]</scope>
    <source>
        <strain evidence="4 7">UBMA197</strain>
    </source>
</reference>
<dbReference type="OrthoDB" id="8139648at2"/>
<name>A0A0A3YV97_BRAJP</name>
<feature type="transmembrane region" description="Helical" evidence="1">
    <location>
        <begin position="73"/>
        <end position="93"/>
    </location>
</feature>
<dbReference type="Proteomes" id="UP000030377">
    <property type="component" value="Unassembled WGS sequence"/>
</dbReference>
<dbReference type="EMBL" id="NAFL01000284">
    <property type="protein sequence ID" value="OSJ23513.1"/>
    <property type="molecule type" value="Genomic_DNA"/>
</dbReference>
<proteinExistence type="predicted"/>
<evidence type="ECO:0000313" key="6">
    <source>
        <dbReference type="Proteomes" id="UP000181962"/>
    </source>
</evidence>
<keyword evidence="1" id="KW-0472">Membrane</keyword>
<reference evidence="3 5" key="1">
    <citation type="submission" date="2014-09" db="EMBL/GenBank/DDBJ databases">
        <title>Draft genome of Bradyrhizobium japonicum Is-34.</title>
        <authorList>
            <person name="Tsurumaru H."/>
            <person name="Yamakawa T."/>
            <person name="Hashimoto S."/>
            <person name="Okizaki K."/>
            <person name="Kanesaki Y."/>
            <person name="Yoshikawa H."/>
            <person name="Yajima S."/>
        </authorList>
    </citation>
    <scope>NUCLEOTIDE SEQUENCE [LARGE SCALE GENOMIC DNA]</scope>
    <source>
        <strain evidence="3 5">Is-34</strain>
    </source>
</reference>
<accession>A0A0A3YV97</accession>
<sequence>MIRGFFRLIGLLLLAGGFIFMVYDGARWVADQTLRFTRFGQFWNDINQASQTAFRTWVEAKAPWLWTSVIRLVLDQPVFAVLGILGILLMILFRPRKPLIGYSRD</sequence>
<organism evidence="3 5">
    <name type="scientific">Bradyrhizobium japonicum</name>
    <dbReference type="NCBI Taxonomy" id="375"/>
    <lineage>
        <taxon>Bacteria</taxon>
        <taxon>Pseudomonadati</taxon>
        <taxon>Pseudomonadota</taxon>
        <taxon>Alphaproteobacteria</taxon>
        <taxon>Hyphomicrobiales</taxon>
        <taxon>Nitrobacteraceae</taxon>
        <taxon>Bradyrhizobium</taxon>
    </lineage>
</organism>
<dbReference type="EMBL" id="CP017637">
    <property type="protein sequence ID" value="APG07531.1"/>
    <property type="molecule type" value="Genomic_DNA"/>
</dbReference>
<keyword evidence="1" id="KW-1133">Transmembrane helix</keyword>
<dbReference type="Proteomes" id="UP000181962">
    <property type="component" value="Chromosome"/>
</dbReference>
<evidence type="ECO:0000313" key="4">
    <source>
        <dbReference type="EMBL" id="OSJ23513.1"/>
    </source>
</evidence>
<evidence type="ECO:0000313" key="3">
    <source>
        <dbReference type="EMBL" id="KGT77568.1"/>
    </source>
</evidence>
<evidence type="ECO:0000313" key="5">
    <source>
        <dbReference type="Proteomes" id="UP000030377"/>
    </source>
</evidence>
<dbReference type="AlphaFoldDB" id="A0A0A3YV97"/>
<feature type="transmembrane region" description="Helical" evidence="1">
    <location>
        <begin position="5"/>
        <end position="23"/>
    </location>
</feature>
<protein>
    <submittedName>
        <fullName evidence="3">Signal peptide protein</fullName>
    </submittedName>
</protein>
<dbReference type="EMBL" id="JRPN01000018">
    <property type="protein sequence ID" value="KGT77568.1"/>
    <property type="molecule type" value="Genomic_DNA"/>
</dbReference>
<keyword evidence="1" id="KW-0812">Transmembrane</keyword>
<dbReference type="GeneID" id="66476480"/>
<dbReference type="Proteomes" id="UP000193335">
    <property type="component" value="Unassembled WGS sequence"/>
</dbReference>
<dbReference type="eggNOG" id="ENOG5033AZT">
    <property type="taxonomic scope" value="Bacteria"/>
</dbReference>
<gene>
    <name evidence="2" type="ORF">BKD09_04235</name>
    <name evidence="4" type="ORF">BSZ19_44545</name>
    <name evidence="3" type="ORF">MA20_23660</name>
</gene>
<reference evidence="2 6" key="2">
    <citation type="submission" date="2016-11" db="EMBL/GenBank/DDBJ databases">
        <title>Complete Genome Sequence of Bradyrhizobium sp. strain J5, an isolated from soybean nodule in Hokkaido.</title>
        <authorList>
            <person name="Kanehara K."/>
        </authorList>
    </citation>
    <scope>NUCLEOTIDE SEQUENCE [LARGE SCALE GENOMIC DNA]</scope>
    <source>
        <strain evidence="2 6">J5</strain>
    </source>
</reference>
<evidence type="ECO:0000256" key="1">
    <source>
        <dbReference type="SAM" id="Phobius"/>
    </source>
</evidence>
<evidence type="ECO:0000313" key="7">
    <source>
        <dbReference type="Proteomes" id="UP000193335"/>
    </source>
</evidence>
<dbReference type="RefSeq" id="WP_007616084.1">
    <property type="nucleotide sequence ID" value="NZ_CP017637.1"/>
</dbReference>
<evidence type="ECO:0000313" key="2">
    <source>
        <dbReference type="EMBL" id="APG07531.1"/>
    </source>
</evidence>